<evidence type="ECO:0000313" key="3">
    <source>
        <dbReference type="EMBL" id="CAD7662020.1"/>
    </source>
</evidence>
<organism evidence="3">
    <name type="scientific">Oppiella nova</name>
    <dbReference type="NCBI Taxonomy" id="334625"/>
    <lineage>
        <taxon>Eukaryota</taxon>
        <taxon>Metazoa</taxon>
        <taxon>Ecdysozoa</taxon>
        <taxon>Arthropoda</taxon>
        <taxon>Chelicerata</taxon>
        <taxon>Arachnida</taxon>
        <taxon>Acari</taxon>
        <taxon>Acariformes</taxon>
        <taxon>Sarcoptiformes</taxon>
        <taxon>Oribatida</taxon>
        <taxon>Brachypylina</taxon>
        <taxon>Oppioidea</taxon>
        <taxon>Oppiidae</taxon>
        <taxon>Oppiella</taxon>
    </lineage>
</organism>
<dbReference type="Proteomes" id="UP000728032">
    <property type="component" value="Unassembled WGS sequence"/>
</dbReference>
<feature type="chain" id="PRO_5036211938" evidence="2">
    <location>
        <begin position="17"/>
        <end position="254"/>
    </location>
</feature>
<feature type="signal peptide" evidence="2">
    <location>
        <begin position="1"/>
        <end position="16"/>
    </location>
</feature>
<keyword evidence="4" id="KW-1185">Reference proteome</keyword>
<gene>
    <name evidence="3" type="ORF">ONB1V03_LOCUS18580</name>
</gene>
<sequence length="254" mass="26818">MIRLAVFALFAIGCNAGGYGGQIGTAQLSAGATYGSGLAAAPLQYAQQSYGAPSYDAAIQTRRTVELRPLATDQNDYSQPQIIEVNPDHVPVQVHFRTGSSRVNVQQSHTPGAPAQVEHASFQDEPLLIANLAVFTLFAIGCNAGGYGGQLGTAQLSAGATYGSGLAAAPLQYAQQSYGAPSYDAAIQTRRTVELRPLATDQNDYSQPQIIEVNPDHVPVQVHFRTGSSRVNVQQSHTPGAPAQVEHASFQDEP</sequence>
<accession>A0A7R9QYU8</accession>
<evidence type="ECO:0000256" key="1">
    <source>
        <dbReference type="SAM" id="MobiDB-lite"/>
    </source>
</evidence>
<evidence type="ECO:0000256" key="2">
    <source>
        <dbReference type="SAM" id="SignalP"/>
    </source>
</evidence>
<dbReference type="EMBL" id="OC940805">
    <property type="protein sequence ID" value="CAD7662020.1"/>
    <property type="molecule type" value="Genomic_DNA"/>
</dbReference>
<dbReference type="AlphaFoldDB" id="A0A7R9QYU8"/>
<feature type="region of interest" description="Disordered" evidence="1">
    <location>
        <begin position="230"/>
        <end position="254"/>
    </location>
</feature>
<name>A0A7R9QYU8_9ACAR</name>
<feature type="non-terminal residue" evidence="3">
    <location>
        <position position="1"/>
    </location>
</feature>
<protein>
    <submittedName>
        <fullName evidence="3">Uncharacterized protein</fullName>
    </submittedName>
</protein>
<proteinExistence type="predicted"/>
<evidence type="ECO:0000313" key="4">
    <source>
        <dbReference type="Proteomes" id="UP000728032"/>
    </source>
</evidence>
<keyword evidence="2" id="KW-0732">Signal</keyword>
<dbReference type="EMBL" id="CAJPVJ010025980">
    <property type="protein sequence ID" value="CAG2179156.1"/>
    <property type="molecule type" value="Genomic_DNA"/>
</dbReference>
<reference evidence="3" key="1">
    <citation type="submission" date="2020-11" db="EMBL/GenBank/DDBJ databases">
        <authorList>
            <person name="Tran Van P."/>
        </authorList>
    </citation>
    <scope>NUCLEOTIDE SEQUENCE</scope>
</reference>